<sequence>MLKLRNVFVRAALICCSAFLVACATPAPAPPAAGQMSEAQMVQLAARAEQEIGAGRFNDAGLRYLQIVEASPSNATAWFRLGTVYLRTNQARQAQRAFEQALQIDPDMAKAHANLALAHAIQLRGMASIAVRSSQVSVPNRQALQSLMRDVDHALGPFVPPVPQVAPEPQQ</sequence>
<evidence type="ECO:0000256" key="4">
    <source>
        <dbReference type="SAM" id="SignalP"/>
    </source>
</evidence>
<reference evidence="5 6" key="1">
    <citation type="submission" date="2019-09" db="EMBL/GenBank/DDBJ databases">
        <title>Taxonomy of Antarctic Massilia spp.: description of Massilia rubra sp. nov., Massilia aquatica sp. nov., Massilia mucilaginosa sp. nov., Massilia frigida sp. nov. isolated from streams, lakes and regoliths.</title>
        <authorList>
            <person name="Holochova P."/>
            <person name="Sedlacek I."/>
            <person name="Kralova S."/>
            <person name="Maslanova I."/>
            <person name="Busse H.-J."/>
            <person name="Stankova E."/>
            <person name="Vrbovska V."/>
            <person name="Kovarovic V."/>
            <person name="Bartak M."/>
            <person name="Svec P."/>
            <person name="Pantucek R."/>
        </authorList>
    </citation>
    <scope>NUCLEOTIDE SEQUENCE [LARGE SCALE GENOMIC DNA]</scope>
    <source>
        <strain evidence="5 6">CCM 8693</strain>
    </source>
</reference>
<dbReference type="InterPro" id="IPR019734">
    <property type="entry name" value="TPR_rpt"/>
</dbReference>
<evidence type="ECO:0000313" key="6">
    <source>
        <dbReference type="Proteomes" id="UP000819052"/>
    </source>
</evidence>
<keyword evidence="1" id="KW-0677">Repeat</keyword>
<evidence type="ECO:0000313" key="5">
    <source>
        <dbReference type="EMBL" id="NHZ39812.1"/>
    </source>
</evidence>
<evidence type="ECO:0000256" key="2">
    <source>
        <dbReference type="ARBA" id="ARBA00022803"/>
    </source>
</evidence>
<dbReference type="EMBL" id="VVIW01000003">
    <property type="protein sequence ID" value="NHZ39812.1"/>
    <property type="molecule type" value="Genomic_DNA"/>
</dbReference>
<dbReference type="SUPFAM" id="SSF48452">
    <property type="entry name" value="TPR-like"/>
    <property type="match status" value="1"/>
</dbReference>
<evidence type="ECO:0000256" key="1">
    <source>
        <dbReference type="ARBA" id="ARBA00022737"/>
    </source>
</evidence>
<feature type="repeat" description="TPR" evidence="3">
    <location>
        <begin position="75"/>
        <end position="108"/>
    </location>
</feature>
<keyword evidence="2 3" id="KW-0802">TPR repeat</keyword>
<organism evidence="5 6">
    <name type="scientific">Massilia aquatica</name>
    <dbReference type="NCBI Taxonomy" id="2609000"/>
    <lineage>
        <taxon>Bacteria</taxon>
        <taxon>Pseudomonadati</taxon>
        <taxon>Pseudomonadota</taxon>
        <taxon>Betaproteobacteria</taxon>
        <taxon>Burkholderiales</taxon>
        <taxon>Oxalobacteraceae</taxon>
        <taxon>Telluria group</taxon>
        <taxon>Massilia</taxon>
    </lineage>
</organism>
<dbReference type="Pfam" id="PF07719">
    <property type="entry name" value="TPR_2"/>
    <property type="match status" value="1"/>
</dbReference>
<keyword evidence="4" id="KW-0732">Signal</keyword>
<dbReference type="InterPro" id="IPR011990">
    <property type="entry name" value="TPR-like_helical_dom_sf"/>
</dbReference>
<dbReference type="InterPro" id="IPR013105">
    <property type="entry name" value="TPR_2"/>
</dbReference>
<dbReference type="PROSITE" id="PS50005">
    <property type="entry name" value="TPR"/>
    <property type="match status" value="1"/>
</dbReference>
<feature type="chain" id="PRO_5045381803" evidence="4">
    <location>
        <begin position="25"/>
        <end position="171"/>
    </location>
</feature>
<comment type="caution">
    <text evidence="5">The sequence shown here is derived from an EMBL/GenBank/DDBJ whole genome shotgun (WGS) entry which is preliminary data.</text>
</comment>
<keyword evidence="6" id="KW-1185">Reference proteome</keyword>
<dbReference type="Proteomes" id="UP000819052">
    <property type="component" value="Unassembled WGS sequence"/>
</dbReference>
<protein>
    <submittedName>
        <fullName evidence="5">Tetratricopeptide repeat protein</fullName>
    </submittedName>
</protein>
<dbReference type="PROSITE" id="PS50293">
    <property type="entry name" value="TPR_REGION"/>
    <property type="match status" value="1"/>
</dbReference>
<dbReference type="SMART" id="SM00028">
    <property type="entry name" value="TPR"/>
    <property type="match status" value="1"/>
</dbReference>
<name>A0ABX0M6D4_9BURK</name>
<feature type="signal peptide" evidence="4">
    <location>
        <begin position="1"/>
        <end position="24"/>
    </location>
</feature>
<gene>
    <name evidence="5" type="ORF">F1609_06515</name>
</gene>
<dbReference type="RefSeq" id="WP_167075688.1">
    <property type="nucleotide sequence ID" value="NZ_VVIW01000003.1"/>
</dbReference>
<evidence type="ECO:0000256" key="3">
    <source>
        <dbReference type="PROSITE-ProRule" id="PRU00339"/>
    </source>
</evidence>
<dbReference type="Gene3D" id="1.25.40.10">
    <property type="entry name" value="Tetratricopeptide repeat domain"/>
    <property type="match status" value="1"/>
</dbReference>
<proteinExistence type="predicted"/>
<dbReference type="PROSITE" id="PS51257">
    <property type="entry name" value="PROKAR_LIPOPROTEIN"/>
    <property type="match status" value="1"/>
</dbReference>
<accession>A0ABX0M6D4</accession>